<dbReference type="EMBL" id="CATNWA010000547">
    <property type="protein sequence ID" value="CAI9537326.1"/>
    <property type="molecule type" value="Genomic_DNA"/>
</dbReference>
<organism evidence="1 2">
    <name type="scientific">Staurois parvus</name>
    <dbReference type="NCBI Taxonomy" id="386267"/>
    <lineage>
        <taxon>Eukaryota</taxon>
        <taxon>Metazoa</taxon>
        <taxon>Chordata</taxon>
        <taxon>Craniata</taxon>
        <taxon>Vertebrata</taxon>
        <taxon>Euteleostomi</taxon>
        <taxon>Amphibia</taxon>
        <taxon>Batrachia</taxon>
        <taxon>Anura</taxon>
        <taxon>Neobatrachia</taxon>
        <taxon>Ranoidea</taxon>
        <taxon>Ranidae</taxon>
        <taxon>Staurois</taxon>
    </lineage>
</organism>
<accession>A0ABN9AMQ9</accession>
<dbReference type="Proteomes" id="UP001162483">
    <property type="component" value="Unassembled WGS sequence"/>
</dbReference>
<name>A0ABN9AMQ9_9NEOB</name>
<evidence type="ECO:0000313" key="2">
    <source>
        <dbReference type="Proteomes" id="UP001162483"/>
    </source>
</evidence>
<reference evidence="1" key="1">
    <citation type="submission" date="2023-05" db="EMBL/GenBank/DDBJ databases">
        <authorList>
            <person name="Stuckert A."/>
        </authorList>
    </citation>
    <scope>NUCLEOTIDE SEQUENCE</scope>
</reference>
<feature type="non-terminal residue" evidence="1">
    <location>
        <position position="35"/>
    </location>
</feature>
<protein>
    <submittedName>
        <fullName evidence="1">Uncharacterized protein</fullName>
    </submittedName>
</protein>
<proteinExistence type="predicted"/>
<keyword evidence="2" id="KW-1185">Reference proteome</keyword>
<evidence type="ECO:0000313" key="1">
    <source>
        <dbReference type="EMBL" id="CAI9537326.1"/>
    </source>
</evidence>
<sequence length="35" mass="3541">MGSPTDPGPLGSTRVSKWGVVPGAYLPQGKQGVCL</sequence>
<gene>
    <name evidence="1" type="ORF">SPARVUS_LOCUS1195045</name>
</gene>
<comment type="caution">
    <text evidence="1">The sequence shown here is derived from an EMBL/GenBank/DDBJ whole genome shotgun (WGS) entry which is preliminary data.</text>
</comment>